<feature type="active site" evidence="11">
    <location>
        <position position="320"/>
    </location>
</feature>
<keyword evidence="8 14" id="KW-0326">Glycosidase</keyword>
<gene>
    <name evidence="16" type="ORF">L211DRAFT_74032</name>
</gene>
<dbReference type="GO" id="GO:0004571">
    <property type="term" value="F:mannosyl-oligosaccharide 1,2-alpha-mannosidase activity"/>
    <property type="evidence" value="ECO:0007669"/>
    <property type="project" value="UniProtKB-EC"/>
</dbReference>
<keyword evidence="15" id="KW-1133">Transmembrane helix</keyword>
<evidence type="ECO:0000256" key="3">
    <source>
        <dbReference type="ARBA" id="ARBA00007658"/>
    </source>
</evidence>
<feature type="active site" evidence="11">
    <location>
        <position position="476"/>
    </location>
</feature>
<evidence type="ECO:0000256" key="7">
    <source>
        <dbReference type="ARBA" id="ARBA00023180"/>
    </source>
</evidence>
<evidence type="ECO:0000256" key="1">
    <source>
        <dbReference type="ARBA" id="ARBA00001913"/>
    </source>
</evidence>
<dbReference type="SUPFAM" id="SSF48225">
    <property type="entry name" value="Seven-hairpin glycosidases"/>
    <property type="match status" value="1"/>
</dbReference>
<dbReference type="EC" id="3.2.1.-" evidence="14"/>
<keyword evidence="4" id="KW-0732">Signal</keyword>
<dbReference type="InterPro" id="IPR036026">
    <property type="entry name" value="Seven-hairpin_glycosidases"/>
</dbReference>
<feature type="binding site" evidence="12">
    <location>
        <position position="564"/>
    </location>
    <ligand>
        <name>Ca(2+)</name>
        <dbReference type="ChEBI" id="CHEBI:29108"/>
    </ligand>
</feature>
<keyword evidence="12" id="KW-0479">Metal-binding</keyword>
<dbReference type="UniPathway" id="UPA00378"/>
<evidence type="ECO:0000256" key="12">
    <source>
        <dbReference type="PIRSR" id="PIRSR601382-2"/>
    </source>
</evidence>
<evidence type="ECO:0000256" key="13">
    <source>
        <dbReference type="PIRSR" id="PIRSR601382-3"/>
    </source>
</evidence>
<dbReference type="GO" id="GO:0005975">
    <property type="term" value="P:carbohydrate metabolic process"/>
    <property type="evidence" value="ECO:0007669"/>
    <property type="project" value="InterPro"/>
</dbReference>
<name>A0A3N4LWV0_9PEZI</name>
<keyword evidence="15" id="KW-0472">Membrane</keyword>
<evidence type="ECO:0000256" key="8">
    <source>
        <dbReference type="ARBA" id="ARBA00023295"/>
    </source>
</evidence>
<comment type="similarity">
    <text evidence="3 14">Belongs to the glycosyl hydrolase 47 family.</text>
</comment>
<dbReference type="PRINTS" id="PR00747">
    <property type="entry name" value="GLYHDRLASE47"/>
</dbReference>
<dbReference type="InterPro" id="IPR001382">
    <property type="entry name" value="Glyco_hydro_47"/>
</dbReference>
<comment type="catalytic activity">
    <reaction evidence="9">
        <text>N(4)-(alpha-D-Man-(1-&gt;2)-alpha-D-Man-(1-&gt;2)-alpha-D-Man-(1-&gt;3)-[alpha-D-Man-(1-&gt;3)-[alpha-D-Man-(1-&gt;2)-alpha-D-Man-(1-&gt;6)]-alpha-D-Man-(1-&gt;6)]-beta-D-Man-(1-&gt;4)-beta-D-GlcNAc-(1-&gt;4)-beta-D-GlcNAc)-L-asparaginyl-[protein] (N-glucan mannose isomer 8A1,2,3B1,3) + 3 H2O = N(4)-(alpha-D-Man-(1-&gt;3)-[alpha-D-Man-(1-&gt;3)-[alpha-D-Man-(1-&gt;6)]-alpha-D-Man-(1-&gt;6)]-beta-D-Man-(1-&gt;4)-beta-D-GlcNAc-(1-&gt;4)-beta-D-GlcNAc)-L-asparaginyl-[protein] (N-glucan mannose isomer 5A1,2) + 3 beta-D-mannose</text>
        <dbReference type="Rhea" id="RHEA:56028"/>
        <dbReference type="Rhea" id="RHEA-COMP:14358"/>
        <dbReference type="Rhea" id="RHEA-COMP:14367"/>
        <dbReference type="ChEBI" id="CHEBI:15377"/>
        <dbReference type="ChEBI" id="CHEBI:28563"/>
        <dbReference type="ChEBI" id="CHEBI:59087"/>
        <dbReference type="ChEBI" id="CHEBI:60628"/>
        <dbReference type="EC" id="3.2.1.113"/>
    </reaction>
</comment>
<dbReference type="GO" id="GO:0005509">
    <property type="term" value="F:calcium ion binding"/>
    <property type="evidence" value="ECO:0007669"/>
    <property type="project" value="InterPro"/>
</dbReference>
<accession>A0A3N4LWV0</accession>
<feature type="active site" description="Proton donor" evidence="11">
    <location>
        <position position="164"/>
    </location>
</feature>
<keyword evidence="5 14" id="KW-0378">Hydrolase</keyword>
<dbReference type="STRING" id="1051890.A0A3N4LWV0"/>
<evidence type="ECO:0000256" key="10">
    <source>
        <dbReference type="ARBA" id="ARBA00048605"/>
    </source>
</evidence>
<keyword evidence="12" id="KW-0106">Calcium</keyword>
<sequence length="573" mass="64705">MARFRPGQRQRSRYLLFIGIIATIFLYTYLSTDTFSSPAYDTKYYTRHSLNRPPKSWIPRSSIQIQYDFKAKGNSGGDAAKAQAVVDVMKRTFWKYKLKAWGMDEIMPITGGYQNTRNGWAATIVDTLTTTALMGLEEEFLLELNYTINGIDFALAQGLVDPFETTIRYLGAMVSTIDLIDESVVRRNLVTPAQRDLLLEKAVRLANLLGPSFDSPTGMIWPRLNFTSGQGCIEADGEKPYPDLAEPVIGPARAGSNYLENKVLSKLTGDVKYVRNATRAWAPLVWNKNPEAMPGLIDSPISIVSGAPIEKHRSWGAGHDSYYEYLIKAFLLSPRDRHARKYRDRWLQSVESTMKYLAVRGLPAAGEKKGKVFLSQFRNGWLLNEMGHLTCFAGGNILLGGKVLGRQDIIQLGLDIIDTCHHTYINTATRIGPESFAWLPEAPSKATYQPEGEGQRLQQEKMGMWISDARWMLRPETVESYFYAYRITGDPMYREWAWDAFTSILKASTAEFGYAEIGDVTHPPGPDNQNDKTESFWGAETLKYLYLIFADESVLDLGEWVFSTEAHPFKVMD</sequence>
<reference evidence="16 17" key="1">
    <citation type="journal article" date="2018" name="Nat. Ecol. Evol.">
        <title>Pezizomycetes genomes reveal the molecular basis of ectomycorrhizal truffle lifestyle.</title>
        <authorList>
            <person name="Murat C."/>
            <person name="Payen T."/>
            <person name="Noel B."/>
            <person name="Kuo A."/>
            <person name="Morin E."/>
            <person name="Chen J."/>
            <person name="Kohler A."/>
            <person name="Krizsan K."/>
            <person name="Balestrini R."/>
            <person name="Da Silva C."/>
            <person name="Montanini B."/>
            <person name="Hainaut M."/>
            <person name="Levati E."/>
            <person name="Barry K.W."/>
            <person name="Belfiori B."/>
            <person name="Cichocki N."/>
            <person name="Clum A."/>
            <person name="Dockter R.B."/>
            <person name="Fauchery L."/>
            <person name="Guy J."/>
            <person name="Iotti M."/>
            <person name="Le Tacon F."/>
            <person name="Lindquist E.A."/>
            <person name="Lipzen A."/>
            <person name="Malagnac F."/>
            <person name="Mello A."/>
            <person name="Molinier V."/>
            <person name="Miyauchi S."/>
            <person name="Poulain J."/>
            <person name="Riccioni C."/>
            <person name="Rubini A."/>
            <person name="Sitrit Y."/>
            <person name="Splivallo R."/>
            <person name="Traeger S."/>
            <person name="Wang M."/>
            <person name="Zifcakova L."/>
            <person name="Wipf D."/>
            <person name="Zambonelli A."/>
            <person name="Paolocci F."/>
            <person name="Nowrousian M."/>
            <person name="Ottonello S."/>
            <person name="Baldrian P."/>
            <person name="Spatafora J.W."/>
            <person name="Henrissat B."/>
            <person name="Nagy L.G."/>
            <person name="Aury J.M."/>
            <person name="Wincker P."/>
            <person name="Grigoriev I.V."/>
            <person name="Bonfante P."/>
            <person name="Martin F.M."/>
        </authorList>
    </citation>
    <scope>NUCLEOTIDE SEQUENCE [LARGE SCALE GENOMIC DNA]</scope>
    <source>
        <strain evidence="16 17">ATCC MYA-4762</strain>
    </source>
</reference>
<dbReference type="InterPro" id="IPR012341">
    <property type="entry name" value="6hp_glycosidase-like_sf"/>
</dbReference>
<comment type="catalytic activity">
    <reaction evidence="10">
        <text>N(4)-(alpha-D-Man-(1-&gt;2)-alpha-D-Man-(1-&gt;2)-alpha-D-Man-(1-&gt;3)-[alpha-D-Man-(1-&gt;2)-alpha-D-Man-(1-&gt;3)-[alpha-D-Man-(1-&gt;2)-alpha-D-Man-(1-&gt;6)]-alpha-D-Man-(1-&gt;6)]-beta-D-Man-(1-&gt;4)-beta-D-GlcNAc-(1-&gt;4)-beta-D-GlcNAc)-L-asparaginyl-[protein] (N-glucan mannose isomer 9A1,2,3B1,2,3) + 4 H2O = N(4)-(alpha-D-Man-(1-&gt;3)-[alpha-D-Man-(1-&gt;3)-[alpha-D-Man-(1-&gt;6)]-alpha-D-Man-(1-&gt;6)]-beta-D-Man-(1-&gt;4)-beta-D-GlcNAc-(1-&gt;4)-beta-D-GlcNAc)-L-asparaginyl-[protein] (N-glucan mannose isomer 5A1,2) + 4 beta-D-mannose</text>
        <dbReference type="Rhea" id="RHEA:56008"/>
        <dbReference type="Rhea" id="RHEA-COMP:14356"/>
        <dbReference type="Rhea" id="RHEA-COMP:14367"/>
        <dbReference type="ChEBI" id="CHEBI:15377"/>
        <dbReference type="ChEBI" id="CHEBI:28563"/>
        <dbReference type="ChEBI" id="CHEBI:59087"/>
        <dbReference type="ChEBI" id="CHEBI:139493"/>
        <dbReference type="EC" id="3.2.1.113"/>
    </reaction>
</comment>
<evidence type="ECO:0000256" key="14">
    <source>
        <dbReference type="RuleBase" id="RU361193"/>
    </source>
</evidence>
<feature type="disulfide bond" evidence="13">
    <location>
        <begin position="391"/>
        <end position="420"/>
    </location>
</feature>
<dbReference type="GO" id="GO:0036503">
    <property type="term" value="P:ERAD pathway"/>
    <property type="evidence" value="ECO:0007669"/>
    <property type="project" value="UniProtKB-ARBA"/>
</dbReference>
<evidence type="ECO:0000256" key="5">
    <source>
        <dbReference type="ARBA" id="ARBA00022801"/>
    </source>
</evidence>
<protein>
    <recommendedName>
        <fullName evidence="14">alpha-1,2-Mannosidase</fullName>
        <ecNumber evidence="14">3.2.1.-</ecNumber>
    </recommendedName>
</protein>
<comment type="cofactor">
    <cofactor evidence="1 12">
        <name>Ca(2+)</name>
        <dbReference type="ChEBI" id="CHEBI:29108"/>
    </cofactor>
</comment>
<dbReference type="Proteomes" id="UP000267821">
    <property type="component" value="Unassembled WGS sequence"/>
</dbReference>
<dbReference type="OrthoDB" id="8118055at2759"/>
<dbReference type="Gene3D" id="1.50.10.10">
    <property type="match status" value="1"/>
</dbReference>
<evidence type="ECO:0000256" key="9">
    <source>
        <dbReference type="ARBA" id="ARBA00047669"/>
    </source>
</evidence>
<dbReference type="GO" id="GO:0016020">
    <property type="term" value="C:membrane"/>
    <property type="evidence" value="ECO:0007669"/>
    <property type="project" value="InterPro"/>
</dbReference>
<feature type="transmembrane region" description="Helical" evidence="15">
    <location>
        <begin position="12"/>
        <end position="30"/>
    </location>
</feature>
<evidence type="ECO:0000256" key="2">
    <source>
        <dbReference type="ARBA" id="ARBA00004922"/>
    </source>
</evidence>
<evidence type="ECO:0000256" key="6">
    <source>
        <dbReference type="ARBA" id="ARBA00023157"/>
    </source>
</evidence>
<evidence type="ECO:0000313" key="16">
    <source>
        <dbReference type="EMBL" id="RPB26059.1"/>
    </source>
</evidence>
<dbReference type="InterPro" id="IPR050749">
    <property type="entry name" value="Glycosyl_Hydrolase_47"/>
</dbReference>
<evidence type="ECO:0000313" key="17">
    <source>
        <dbReference type="Proteomes" id="UP000267821"/>
    </source>
</evidence>
<evidence type="ECO:0000256" key="11">
    <source>
        <dbReference type="PIRSR" id="PIRSR601382-1"/>
    </source>
</evidence>
<feature type="active site" description="Proton donor" evidence="11">
    <location>
        <position position="434"/>
    </location>
</feature>
<dbReference type="InParanoid" id="A0A3N4LWV0"/>
<evidence type="ECO:0000256" key="15">
    <source>
        <dbReference type="SAM" id="Phobius"/>
    </source>
</evidence>
<dbReference type="Pfam" id="PF01532">
    <property type="entry name" value="Glyco_hydro_47"/>
    <property type="match status" value="1"/>
</dbReference>
<dbReference type="AlphaFoldDB" id="A0A3N4LWV0"/>
<dbReference type="PANTHER" id="PTHR11742">
    <property type="entry name" value="MANNOSYL-OLIGOSACCHARIDE ALPHA-1,2-MANNOSIDASE-RELATED"/>
    <property type="match status" value="1"/>
</dbReference>
<keyword evidence="15" id="KW-0812">Transmembrane</keyword>
<comment type="pathway">
    <text evidence="2">Protein modification; protein glycosylation.</text>
</comment>
<proteinExistence type="inferred from homology"/>
<dbReference type="EMBL" id="ML121536">
    <property type="protein sequence ID" value="RPB26059.1"/>
    <property type="molecule type" value="Genomic_DNA"/>
</dbReference>
<organism evidence="16 17">
    <name type="scientific">Terfezia boudieri ATCC MYA-4762</name>
    <dbReference type="NCBI Taxonomy" id="1051890"/>
    <lineage>
        <taxon>Eukaryota</taxon>
        <taxon>Fungi</taxon>
        <taxon>Dikarya</taxon>
        <taxon>Ascomycota</taxon>
        <taxon>Pezizomycotina</taxon>
        <taxon>Pezizomycetes</taxon>
        <taxon>Pezizales</taxon>
        <taxon>Pezizaceae</taxon>
        <taxon>Terfezia</taxon>
    </lineage>
</organism>
<keyword evidence="6 13" id="KW-1015">Disulfide bond</keyword>
<keyword evidence="7" id="KW-0325">Glycoprotein</keyword>
<dbReference type="PANTHER" id="PTHR11742:SF101">
    <property type="entry name" value="MANNOSYL-OLIGOSACCHARIDE ALPHA-1,2-MANNOSIDASE 1B"/>
    <property type="match status" value="1"/>
</dbReference>
<evidence type="ECO:0000256" key="4">
    <source>
        <dbReference type="ARBA" id="ARBA00022729"/>
    </source>
</evidence>
<dbReference type="GO" id="GO:0005783">
    <property type="term" value="C:endoplasmic reticulum"/>
    <property type="evidence" value="ECO:0007669"/>
    <property type="project" value="TreeGrafter"/>
</dbReference>
<keyword evidence="17" id="KW-1185">Reference proteome</keyword>